<feature type="domain" description="CRISPR type III-associated protein" evidence="3">
    <location>
        <begin position="12"/>
        <end position="286"/>
    </location>
</feature>
<feature type="region of interest" description="Disordered" evidence="2">
    <location>
        <begin position="75"/>
        <end position="98"/>
    </location>
</feature>
<evidence type="ECO:0000313" key="5">
    <source>
        <dbReference type="Proteomes" id="UP001525890"/>
    </source>
</evidence>
<organism evidence="4 5">
    <name type="scientific">Laspinema palackyanum D2a</name>
    <dbReference type="NCBI Taxonomy" id="2953684"/>
    <lineage>
        <taxon>Bacteria</taxon>
        <taxon>Bacillati</taxon>
        <taxon>Cyanobacteriota</taxon>
        <taxon>Cyanophyceae</taxon>
        <taxon>Oscillatoriophycideae</taxon>
        <taxon>Oscillatoriales</taxon>
        <taxon>Laspinemataceae</taxon>
        <taxon>Laspinema</taxon>
        <taxon>Laspinema palackyanum</taxon>
    </lineage>
</organism>
<dbReference type="PANTHER" id="PTHR36700">
    <property type="entry name" value="CRISPR SYSTEM CMR SUBUNIT CMR4"/>
    <property type="match status" value="1"/>
</dbReference>
<feature type="compositionally biased region" description="Polar residues" evidence="2">
    <location>
        <begin position="22"/>
        <end position="31"/>
    </location>
</feature>
<protein>
    <submittedName>
        <fullName evidence="4">RAMP superfamily CRISPR-associated protein</fullName>
    </submittedName>
</protein>
<evidence type="ECO:0000313" key="4">
    <source>
        <dbReference type="EMBL" id="MCT7965103.1"/>
    </source>
</evidence>
<accession>A0ABT2MK21</accession>
<gene>
    <name evidence="4" type="ORF">NG799_01990</name>
</gene>
<sequence>MSVKSEVQWLICREPVHIGGADSSSRGNNNPIYRLPDRTPAIPGSSLRGALRERAQNEAAYADFVDNWFGREIKPKNESEEGEENKQPSDNESGDEVQTSPGYISLSWGWPVWWPIHVLGYGNWWISCPSWLNRVHQLTQSGQEINLSSEDTYITSPELDGKDVYLRWLKLENVKDCTSKLNTFPAPREIRKDNRMIVVSDNRINLMVDMGLVRQPRVSLRDEPDSKGSLVNNLFAVEGLPPGAVFIFAWTFKKQAKVENPDQWPQFLKLDHYLGGLWSVGYGRISILKM</sequence>
<dbReference type="InterPro" id="IPR013410">
    <property type="entry name" value="CRISPR-assoc_RAMP_Cmr4"/>
</dbReference>
<dbReference type="PANTHER" id="PTHR36700:SF1">
    <property type="entry name" value="CRISPR SYSTEM CMR SUBUNIT CMR4"/>
    <property type="match status" value="1"/>
</dbReference>
<reference evidence="4 5" key="1">
    <citation type="journal article" date="2022" name="Front. Microbiol.">
        <title>High genomic differentiation and limited gene flow indicate recent cryptic speciation within the genus Laspinema (cyanobacteria).</title>
        <authorList>
            <person name="Stanojkovic A."/>
            <person name="Skoupy S."/>
            <person name="Skaloud P."/>
            <person name="Dvorak P."/>
        </authorList>
    </citation>
    <scope>NUCLEOTIDE SEQUENCE [LARGE SCALE GENOMIC DNA]</scope>
    <source>
        <strain evidence="4 5">D2a</strain>
    </source>
</reference>
<dbReference type="InterPro" id="IPR005537">
    <property type="entry name" value="RAMP_III_fam"/>
</dbReference>
<dbReference type="RefSeq" id="WP_368004823.1">
    <property type="nucleotide sequence ID" value="NZ_JAMXFF010000002.1"/>
</dbReference>
<comment type="caution">
    <text evidence="4">The sequence shown here is derived from an EMBL/GenBank/DDBJ whole genome shotgun (WGS) entry which is preliminary data.</text>
</comment>
<evidence type="ECO:0000256" key="1">
    <source>
        <dbReference type="ARBA" id="ARBA00023118"/>
    </source>
</evidence>
<dbReference type="EMBL" id="JAMXFF010000002">
    <property type="protein sequence ID" value="MCT7965103.1"/>
    <property type="molecule type" value="Genomic_DNA"/>
</dbReference>
<keyword evidence="1" id="KW-0051">Antiviral defense</keyword>
<proteinExistence type="predicted"/>
<dbReference type="Pfam" id="PF03787">
    <property type="entry name" value="RAMPs"/>
    <property type="match status" value="1"/>
</dbReference>
<evidence type="ECO:0000259" key="3">
    <source>
        <dbReference type="Pfam" id="PF03787"/>
    </source>
</evidence>
<keyword evidence="5" id="KW-1185">Reference proteome</keyword>
<feature type="region of interest" description="Disordered" evidence="2">
    <location>
        <begin position="20"/>
        <end position="40"/>
    </location>
</feature>
<name>A0ABT2MK21_9CYAN</name>
<feature type="compositionally biased region" description="Basic and acidic residues" evidence="2">
    <location>
        <begin position="75"/>
        <end position="89"/>
    </location>
</feature>
<evidence type="ECO:0000256" key="2">
    <source>
        <dbReference type="SAM" id="MobiDB-lite"/>
    </source>
</evidence>
<dbReference type="Proteomes" id="UP001525890">
    <property type="component" value="Unassembled WGS sequence"/>
</dbReference>